<feature type="domain" description="Protein kinase" evidence="7">
    <location>
        <begin position="44"/>
        <end position="298"/>
    </location>
</feature>
<dbReference type="InterPro" id="IPR000719">
    <property type="entry name" value="Prot_kinase_dom"/>
</dbReference>
<organism evidence="9 10">
    <name type="scientific">Helianthus annuus</name>
    <name type="common">Common sunflower</name>
    <dbReference type="NCBI Taxonomy" id="4232"/>
    <lineage>
        <taxon>Eukaryota</taxon>
        <taxon>Viridiplantae</taxon>
        <taxon>Streptophyta</taxon>
        <taxon>Embryophyta</taxon>
        <taxon>Tracheophyta</taxon>
        <taxon>Spermatophyta</taxon>
        <taxon>Magnoliopsida</taxon>
        <taxon>eudicotyledons</taxon>
        <taxon>Gunneridae</taxon>
        <taxon>Pentapetalae</taxon>
        <taxon>asterids</taxon>
        <taxon>campanulids</taxon>
        <taxon>Asterales</taxon>
        <taxon>Asteraceae</taxon>
        <taxon>Asteroideae</taxon>
        <taxon>Heliantheae alliance</taxon>
        <taxon>Heliantheae</taxon>
        <taxon>Helianthus</taxon>
    </lineage>
</organism>
<evidence type="ECO:0000256" key="4">
    <source>
        <dbReference type="ARBA" id="ARBA00022741"/>
    </source>
</evidence>
<dbReference type="AlphaFoldDB" id="A0A251VQ90"/>
<gene>
    <name evidence="9" type="ORF">HannXRQ_Chr01g0021891</name>
    <name evidence="8" type="ORF">HanXRQr2_Chr11g0486381</name>
</gene>
<proteinExistence type="inferred from homology"/>
<evidence type="ECO:0000256" key="2">
    <source>
        <dbReference type="ARBA" id="ARBA00022527"/>
    </source>
</evidence>
<evidence type="ECO:0000313" key="10">
    <source>
        <dbReference type="Proteomes" id="UP000215914"/>
    </source>
</evidence>
<sequence length="302" mass="33463">MSSTVDQQSNASEEDDISSTAAELGDIGSLSPHQPLRNYCFTNWQKGDMLGRGSLGPVYEGVNEFGFFFAVKEVDLPDQGGQGTPSVIQLEQEISLLSQFQHENIVQYLGTDKDDEKLYIFLELATGGSLAKLYQNYELQDSHVSAYTRQILNGLNYLHERNVVHRDIKCANILIDASGTVKLADFGLAKAIALNDVSICKGTAYWMAPEVVINRSKKGYGLAADIWSLGCTVLEMLTRKTPYSNMEVMRALFTINSGVLPHIPDTLSAEAHDFILKCLQVNPDNRPTTAELLDHPFVKRQL</sequence>
<dbReference type="Gramene" id="mRNA:HanXRQr2_Chr11g0486381">
    <property type="protein sequence ID" value="mRNA:HanXRQr2_Chr11g0486381"/>
    <property type="gene ID" value="HanXRQr2_Chr11g0486381"/>
</dbReference>
<dbReference type="GO" id="GO:0004709">
    <property type="term" value="F:MAP kinase kinase kinase activity"/>
    <property type="evidence" value="ECO:0000318"/>
    <property type="project" value="GO_Central"/>
</dbReference>
<dbReference type="EC" id="2.7.11.25" evidence="8"/>
<keyword evidence="4" id="KW-0547">Nucleotide-binding</keyword>
<dbReference type="InterPro" id="IPR011009">
    <property type="entry name" value="Kinase-like_dom_sf"/>
</dbReference>
<dbReference type="Gene3D" id="1.10.510.10">
    <property type="entry name" value="Transferase(Phosphotransferase) domain 1"/>
    <property type="match status" value="1"/>
</dbReference>
<dbReference type="STRING" id="4232.A0A251VQ90"/>
<evidence type="ECO:0000256" key="3">
    <source>
        <dbReference type="ARBA" id="ARBA00022679"/>
    </source>
</evidence>
<reference evidence="8 10" key="1">
    <citation type="journal article" date="2017" name="Nature">
        <title>The sunflower genome provides insights into oil metabolism, flowering and Asterid evolution.</title>
        <authorList>
            <person name="Badouin H."/>
            <person name="Gouzy J."/>
            <person name="Grassa C.J."/>
            <person name="Murat F."/>
            <person name="Staton S.E."/>
            <person name="Cottret L."/>
            <person name="Lelandais-Briere C."/>
            <person name="Owens G.L."/>
            <person name="Carrere S."/>
            <person name="Mayjonade B."/>
            <person name="Legrand L."/>
            <person name="Gill N."/>
            <person name="Kane N.C."/>
            <person name="Bowers J.E."/>
            <person name="Hubner S."/>
            <person name="Bellec A."/>
            <person name="Berard A."/>
            <person name="Berges H."/>
            <person name="Blanchet N."/>
            <person name="Boniface M.C."/>
            <person name="Brunel D."/>
            <person name="Catrice O."/>
            <person name="Chaidir N."/>
            <person name="Claudel C."/>
            <person name="Donnadieu C."/>
            <person name="Faraut T."/>
            <person name="Fievet G."/>
            <person name="Helmstetter N."/>
            <person name="King M."/>
            <person name="Knapp S.J."/>
            <person name="Lai Z."/>
            <person name="Le Paslier M.C."/>
            <person name="Lippi Y."/>
            <person name="Lorenzon L."/>
            <person name="Mandel J.R."/>
            <person name="Marage G."/>
            <person name="Marchand G."/>
            <person name="Marquand E."/>
            <person name="Bret-Mestries E."/>
            <person name="Morien E."/>
            <person name="Nambeesan S."/>
            <person name="Nguyen T."/>
            <person name="Pegot-Espagnet P."/>
            <person name="Pouilly N."/>
            <person name="Raftis F."/>
            <person name="Sallet E."/>
            <person name="Schiex T."/>
            <person name="Thomas J."/>
            <person name="Vandecasteele C."/>
            <person name="Vares D."/>
            <person name="Vear F."/>
            <person name="Vautrin S."/>
            <person name="Crespi M."/>
            <person name="Mangin B."/>
            <person name="Burke J.M."/>
            <person name="Salse J."/>
            <person name="Munos S."/>
            <person name="Vincourt P."/>
            <person name="Rieseberg L.H."/>
            <person name="Langlade N.B."/>
        </authorList>
    </citation>
    <scope>NUCLEOTIDE SEQUENCE [LARGE SCALE GENOMIC DNA]</scope>
    <source>
        <strain evidence="10">cv. SF193</strain>
        <tissue evidence="8">Leaves</tissue>
    </source>
</reference>
<dbReference type="GO" id="GO:0000165">
    <property type="term" value="P:MAPK cascade"/>
    <property type="evidence" value="ECO:0000318"/>
    <property type="project" value="GO_Central"/>
</dbReference>
<dbReference type="PROSITE" id="PS50011">
    <property type="entry name" value="PROTEIN_KINASE_DOM"/>
    <property type="match status" value="1"/>
</dbReference>
<evidence type="ECO:0000256" key="5">
    <source>
        <dbReference type="ARBA" id="ARBA00022777"/>
    </source>
</evidence>
<reference evidence="8" key="3">
    <citation type="submission" date="2020-06" db="EMBL/GenBank/DDBJ databases">
        <title>Helianthus annuus Genome sequencing and assembly Release 2.</title>
        <authorList>
            <person name="Gouzy J."/>
            <person name="Langlade N."/>
            <person name="Munos S."/>
        </authorList>
    </citation>
    <scope>NUCLEOTIDE SEQUENCE</scope>
    <source>
        <tissue evidence="8">Leaves</tissue>
    </source>
</reference>
<protein>
    <submittedName>
        <fullName evidence="8">Mitogen-activated protein kinase kinase kinase STE-STE11 family</fullName>
        <ecNumber evidence="8">2.7.11.25</ecNumber>
    </submittedName>
    <submittedName>
        <fullName evidence="9">Putative serine/threonine/dual specificity protein kinase, catalytic domain-containing protein</fullName>
    </submittedName>
</protein>
<reference evidence="9" key="2">
    <citation type="submission" date="2017-02" db="EMBL/GenBank/DDBJ databases">
        <title>Sunflower complete genome.</title>
        <authorList>
            <person name="Langlade N."/>
            <person name="Munos S."/>
        </authorList>
    </citation>
    <scope>NUCLEOTIDE SEQUENCE [LARGE SCALE GENOMIC DNA]</scope>
    <source>
        <tissue evidence="9">Leaves</tissue>
    </source>
</reference>
<dbReference type="InterPro" id="IPR050538">
    <property type="entry name" value="MAP_kinase_kinase_kinase"/>
</dbReference>
<keyword evidence="5 9" id="KW-0418">Kinase</keyword>
<dbReference type="OrthoDB" id="266718at2759"/>
<dbReference type="InterPro" id="IPR001245">
    <property type="entry name" value="Ser-Thr/Tyr_kinase_cat_dom"/>
</dbReference>
<evidence type="ECO:0000256" key="6">
    <source>
        <dbReference type="ARBA" id="ARBA00022840"/>
    </source>
</evidence>
<dbReference type="SMART" id="SM00220">
    <property type="entry name" value="S_TKc"/>
    <property type="match status" value="1"/>
</dbReference>
<keyword evidence="2" id="KW-0723">Serine/threonine-protein kinase</keyword>
<evidence type="ECO:0000259" key="7">
    <source>
        <dbReference type="PROSITE" id="PS50011"/>
    </source>
</evidence>
<dbReference type="InterPro" id="IPR008271">
    <property type="entry name" value="Ser/Thr_kinase_AS"/>
</dbReference>
<dbReference type="FunFam" id="1.10.510.10:FF:000359">
    <property type="entry name" value="Mitogen-activated protein kinase 1, putative, expressed"/>
    <property type="match status" value="1"/>
</dbReference>
<evidence type="ECO:0000313" key="8">
    <source>
        <dbReference type="EMBL" id="KAF5781662.1"/>
    </source>
</evidence>
<evidence type="ECO:0000313" key="9">
    <source>
        <dbReference type="EMBL" id="OTG37718.1"/>
    </source>
</evidence>
<dbReference type="OMA" id="TRIEMSQ"/>
<dbReference type="Pfam" id="PF00069">
    <property type="entry name" value="Pkinase"/>
    <property type="match status" value="1"/>
</dbReference>
<dbReference type="PRINTS" id="PR00109">
    <property type="entry name" value="TYRKINASE"/>
</dbReference>
<dbReference type="PANTHER" id="PTHR48016">
    <property type="entry name" value="MAP KINASE KINASE KINASE SSK2-RELATED-RELATED"/>
    <property type="match status" value="1"/>
</dbReference>
<dbReference type="PANTHER" id="PTHR48016:SF44">
    <property type="entry name" value="MITOGEN-ACTIVATED PROTEIN KINASE KINASE KINASE STE-STE11 FAMILY"/>
    <property type="match status" value="1"/>
</dbReference>
<accession>A0A251VQ90</accession>
<name>A0A251VQ90_HELAN</name>
<keyword evidence="3 8" id="KW-0808">Transferase</keyword>
<dbReference type="InParanoid" id="A0A251VQ90"/>
<evidence type="ECO:0000256" key="1">
    <source>
        <dbReference type="ARBA" id="ARBA00006529"/>
    </source>
</evidence>
<dbReference type="GO" id="GO:0005737">
    <property type="term" value="C:cytoplasm"/>
    <property type="evidence" value="ECO:0000318"/>
    <property type="project" value="GO_Central"/>
</dbReference>
<dbReference type="GO" id="GO:0005524">
    <property type="term" value="F:ATP binding"/>
    <property type="evidence" value="ECO:0007669"/>
    <property type="project" value="UniProtKB-KW"/>
</dbReference>
<dbReference type="Proteomes" id="UP000215914">
    <property type="component" value="Chromosome 1"/>
</dbReference>
<keyword evidence="10" id="KW-1185">Reference proteome</keyword>
<dbReference type="PROSITE" id="PS00108">
    <property type="entry name" value="PROTEIN_KINASE_ST"/>
    <property type="match status" value="1"/>
</dbReference>
<dbReference type="GO" id="GO:1902065">
    <property type="term" value="P:response to L-glutamate"/>
    <property type="evidence" value="ECO:0007669"/>
    <property type="project" value="UniProtKB-ARBA"/>
</dbReference>
<comment type="similarity">
    <text evidence="1">Belongs to the protein kinase superfamily. STE Ser/Thr protein kinase family. MAP kinase kinase kinase subfamily.</text>
</comment>
<dbReference type="EMBL" id="MNCJ02000326">
    <property type="protein sequence ID" value="KAF5781662.1"/>
    <property type="molecule type" value="Genomic_DNA"/>
</dbReference>
<keyword evidence="6" id="KW-0067">ATP-binding</keyword>
<dbReference type="EMBL" id="CM007890">
    <property type="protein sequence ID" value="OTG37718.1"/>
    <property type="molecule type" value="Genomic_DNA"/>
</dbReference>
<dbReference type="SUPFAM" id="SSF56112">
    <property type="entry name" value="Protein kinase-like (PK-like)"/>
    <property type="match status" value="1"/>
</dbReference>